<reference evidence="2 3" key="1">
    <citation type="journal article" date="2020" name="IScience">
        <title>Genome Sequencing of the Endangered Kingdonia uniflora (Circaeasteraceae, Ranunculales) Reveals Potential Mechanisms of Evolutionary Specialization.</title>
        <authorList>
            <person name="Sun Y."/>
            <person name="Deng T."/>
            <person name="Zhang A."/>
            <person name="Moore M.J."/>
            <person name="Landis J.B."/>
            <person name="Lin N."/>
            <person name="Zhang H."/>
            <person name="Zhang X."/>
            <person name="Huang J."/>
            <person name="Zhang X."/>
            <person name="Sun H."/>
            <person name="Wang H."/>
        </authorList>
    </citation>
    <scope>NUCLEOTIDE SEQUENCE [LARGE SCALE GENOMIC DNA]</scope>
    <source>
        <strain evidence="2">TB1705</strain>
        <tissue evidence="2">Leaf</tissue>
    </source>
</reference>
<organism evidence="2 3">
    <name type="scientific">Kingdonia uniflora</name>
    <dbReference type="NCBI Taxonomy" id="39325"/>
    <lineage>
        <taxon>Eukaryota</taxon>
        <taxon>Viridiplantae</taxon>
        <taxon>Streptophyta</taxon>
        <taxon>Embryophyta</taxon>
        <taxon>Tracheophyta</taxon>
        <taxon>Spermatophyta</taxon>
        <taxon>Magnoliopsida</taxon>
        <taxon>Ranunculales</taxon>
        <taxon>Circaeasteraceae</taxon>
        <taxon>Kingdonia</taxon>
    </lineage>
</organism>
<dbReference type="EMBL" id="JACGCM010001403">
    <property type="protein sequence ID" value="KAF6155754.1"/>
    <property type="molecule type" value="Genomic_DNA"/>
</dbReference>
<gene>
    <name evidence="2" type="ORF">GIB67_007401</name>
</gene>
<feature type="region of interest" description="Disordered" evidence="1">
    <location>
        <begin position="1"/>
        <end position="80"/>
    </location>
</feature>
<dbReference type="PANTHER" id="PTHR36387:SF2">
    <property type="entry name" value="UDP-N-ACETYLMURAMOYL-L-ALANYL-D-GLUTAMATE-2, 6-DIAMINOPIMELATE LIGASE"/>
    <property type="match status" value="1"/>
</dbReference>
<proteinExistence type="predicted"/>
<dbReference type="AlphaFoldDB" id="A0A7J7MLR7"/>
<evidence type="ECO:0000256" key="1">
    <source>
        <dbReference type="SAM" id="MobiDB-lite"/>
    </source>
</evidence>
<evidence type="ECO:0000313" key="3">
    <source>
        <dbReference type="Proteomes" id="UP000541444"/>
    </source>
</evidence>
<evidence type="ECO:0000313" key="2">
    <source>
        <dbReference type="EMBL" id="KAF6155754.1"/>
    </source>
</evidence>
<protein>
    <submittedName>
        <fullName evidence="2">Uncharacterized protein</fullName>
    </submittedName>
</protein>
<sequence>MADDDSDVPEEVTAKQGLEQDEEIRKVEREHKTRVAQESKERRRRWSQRRTPRPSESAEHKEDATETESHQEAPDREGMLPNDIVNLLAARERQVFSSDSEVDDVEEKCSTKKKRTKSFGTEPVILTNIPHAQCLQNSLDFLKERKMQVSRSHSILKNSSQALRFISRSGLLGT</sequence>
<name>A0A7J7MLR7_9MAGN</name>
<keyword evidence="3" id="KW-1185">Reference proteome</keyword>
<feature type="compositionally biased region" description="Basic and acidic residues" evidence="1">
    <location>
        <begin position="23"/>
        <end position="41"/>
    </location>
</feature>
<feature type="compositionally biased region" description="Acidic residues" evidence="1">
    <location>
        <begin position="1"/>
        <end position="10"/>
    </location>
</feature>
<dbReference type="Proteomes" id="UP000541444">
    <property type="component" value="Unassembled WGS sequence"/>
</dbReference>
<dbReference type="OrthoDB" id="1869542at2759"/>
<comment type="caution">
    <text evidence="2">The sequence shown here is derived from an EMBL/GenBank/DDBJ whole genome shotgun (WGS) entry which is preliminary data.</text>
</comment>
<dbReference type="PANTHER" id="PTHR36387">
    <property type="entry name" value="UDP-N-ACETYLMURAMOYL-L-ALANYL-D-GLUTAMATE-2, 6-DIAMINOPIMELATE LIGASE"/>
    <property type="match status" value="1"/>
</dbReference>
<feature type="compositionally biased region" description="Basic and acidic residues" evidence="1">
    <location>
        <begin position="56"/>
        <end position="78"/>
    </location>
</feature>
<feature type="compositionally biased region" description="Basic residues" evidence="1">
    <location>
        <begin position="42"/>
        <end position="52"/>
    </location>
</feature>
<accession>A0A7J7MLR7</accession>